<protein>
    <submittedName>
        <fullName evidence="1">NADH:ubiquinone oxidoreductase 10 kDa subunit</fullName>
    </submittedName>
</protein>
<dbReference type="EMBL" id="MU069811">
    <property type="protein sequence ID" value="KAF5833428.1"/>
    <property type="molecule type" value="Genomic_DNA"/>
</dbReference>
<accession>A0ABQ7GFP1</accession>
<reference evidence="1" key="1">
    <citation type="submission" date="2017-08" db="EMBL/GenBank/DDBJ databases">
        <authorList>
            <person name="Polle J.E."/>
            <person name="Barry K."/>
            <person name="Cushman J."/>
            <person name="Schmutz J."/>
            <person name="Tran D."/>
            <person name="Hathwaick L.T."/>
            <person name="Yim W.C."/>
            <person name="Jenkins J."/>
            <person name="Mckie-Krisberg Z.M."/>
            <person name="Prochnik S."/>
            <person name="Lindquist E."/>
            <person name="Dockter R.B."/>
            <person name="Adam C."/>
            <person name="Molina H."/>
            <person name="Bunkerborg J."/>
            <person name="Jin E."/>
            <person name="Buchheim M."/>
            <person name="Magnuson J."/>
        </authorList>
    </citation>
    <scope>NUCLEOTIDE SEQUENCE</scope>
    <source>
        <strain evidence="1">CCAP 19/18</strain>
    </source>
</reference>
<dbReference type="Proteomes" id="UP000815325">
    <property type="component" value="Unassembled WGS sequence"/>
</dbReference>
<proteinExistence type="predicted"/>
<gene>
    <name evidence="1" type="ORF">DUNSADRAFT_10254</name>
</gene>
<comment type="caution">
    <text evidence="1">The sequence shown here is derived from an EMBL/GenBank/DDBJ whole genome shotgun (WGS) entry which is preliminary data.</text>
</comment>
<evidence type="ECO:0000313" key="2">
    <source>
        <dbReference type="Proteomes" id="UP000815325"/>
    </source>
</evidence>
<name>A0ABQ7GFP1_DUNSA</name>
<keyword evidence="2" id="KW-1185">Reference proteome</keyword>
<sequence length="91" mass="10276">MAPWYDTAGLTAGFAWAVLVNYQLARPWYRKPWMHAGGMVAGYYAFKLAGAYEAQALKTTIERFERKGYEIPADRRELFVPSQTAPAKATL</sequence>
<organism evidence="1 2">
    <name type="scientific">Dunaliella salina</name>
    <name type="common">Green alga</name>
    <name type="synonym">Protococcus salinus</name>
    <dbReference type="NCBI Taxonomy" id="3046"/>
    <lineage>
        <taxon>Eukaryota</taxon>
        <taxon>Viridiplantae</taxon>
        <taxon>Chlorophyta</taxon>
        <taxon>core chlorophytes</taxon>
        <taxon>Chlorophyceae</taxon>
        <taxon>CS clade</taxon>
        <taxon>Chlamydomonadales</taxon>
        <taxon>Dunaliellaceae</taxon>
        <taxon>Dunaliella</taxon>
    </lineage>
</organism>
<evidence type="ECO:0000313" key="1">
    <source>
        <dbReference type="EMBL" id="KAF5833428.1"/>
    </source>
</evidence>